<sequence length="164" mass="18476">MISLFSNLSPTIIPMHNWHSALAGNNVPQDKSNSTERGIRMTGTLFGETSVQEFKDLRQASLARFVWIDSMNNFHTEMTRQVATTSLPSHASDVTISKPSDHVARYGLARLTTCCSHRRSSKVLLLFDLGMQPGAVPCGKLLEYLLVLTPYQFRISRCNYKHFD</sequence>
<reference evidence="1 2" key="1">
    <citation type="journal article" date="2014" name="BMC Genomics">
        <title>Genome sequencing of four Aureobasidium pullulans varieties: biotechnological potential, stress tolerance, and description of new species.</title>
        <authorList>
            <person name="Gostin Ar C."/>
            <person name="Ohm R.A."/>
            <person name="Kogej T."/>
            <person name="Sonjak S."/>
            <person name="Turk M."/>
            <person name="Zajc J."/>
            <person name="Zalar P."/>
            <person name="Grube M."/>
            <person name="Sun H."/>
            <person name="Han J."/>
            <person name="Sharma A."/>
            <person name="Chiniquy J."/>
            <person name="Ngan C.Y."/>
            <person name="Lipzen A."/>
            <person name="Barry K."/>
            <person name="Grigoriev I.V."/>
            <person name="Gunde-Cimerman N."/>
        </authorList>
    </citation>
    <scope>NUCLEOTIDE SEQUENCE [LARGE SCALE GENOMIC DNA]</scope>
    <source>
        <strain evidence="1 2">CBS 147.97</strain>
    </source>
</reference>
<accession>A0A074XQ17</accession>
<dbReference type="HOGENOM" id="CLU_1618668_0_0_1"/>
<dbReference type="EMBL" id="KL584703">
    <property type="protein sequence ID" value="KEQ76676.1"/>
    <property type="molecule type" value="Genomic_DNA"/>
</dbReference>
<keyword evidence="2" id="KW-1185">Reference proteome</keyword>
<dbReference type="Proteomes" id="UP000027730">
    <property type="component" value="Unassembled WGS sequence"/>
</dbReference>
<dbReference type="GeneID" id="25413010"/>
<evidence type="ECO:0000313" key="2">
    <source>
        <dbReference type="Proteomes" id="UP000027730"/>
    </source>
</evidence>
<name>A0A074XQ17_9PEZI</name>
<dbReference type="AlphaFoldDB" id="A0A074XQ17"/>
<dbReference type="RefSeq" id="XP_013431022.1">
    <property type="nucleotide sequence ID" value="XM_013575568.1"/>
</dbReference>
<organism evidence="1 2">
    <name type="scientific">Aureobasidium namibiae CBS 147.97</name>
    <dbReference type="NCBI Taxonomy" id="1043004"/>
    <lineage>
        <taxon>Eukaryota</taxon>
        <taxon>Fungi</taxon>
        <taxon>Dikarya</taxon>
        <taxon>Ascomycota</taxon>
        <taxon>Pezizomycotina</taxon>
        <taxon>Dothideomycetes</taxon>
        <taxon>Dothideomycetidae</taxon>
        <taxon>Dothideales</taxon>
        <taxon>Saccotheciaceae</taxon>
        <taxon>Aureobasidium</taxon>
    </lineage>
</organism>
<protein>
    <submittedName>
        <fullName evidence="1">Uncharacterized protein</fullName>
    </submittedName>
</protein>
<gene>
    <name evidence="1" type="ORF">M436DRAFT_60499</name>
</gene>
<proteinExistence type="predicted"/>
<evidence type="ECO:0000313" key="1">
    <source>
        <dbReference type="EMBL" id="KEQ76676.1"/>
    </source>
</evidence>